<keyword evidence="3" id="KW-1185">Reference proteome</keyword>
<dbReference type="PANTHER" id="PTHR33129">
    <property type="entry name" value="PROTEIN KINASE DOMAIN-CONTAINING PROTEIN-RELATED"/>
    <property type="match status" value="1"/>
</dbReference>
<dbReference type="InterPro" id="IPR052980">
    <property type="entry name" value="Crinkler_effector"/>
</dbReference>
<dbReference type="Proteomes" id="UP000283634">
    <property type="component" value="Unassembled WGS sequence"/>
</dbReference>
<dbReference type="OrthoDB" id="252895at2759"/>
<organism evidence="2 3">
    <name type="scientific">Trypanosoma rangeli</name>
    <dbReference type="NCBI Taxonomy" id="5698"/>
    <lineage>
        <taxon>Eukaryota</taxon>
        <taxon>Discoba</taxon>
        <taxon>Euglenozoa</taxon>
        <taxon>Kinetoplastea</taxon>
        <taxon>Metakinetoplastina</taxon>
        <taxon>Trypanosomatida</taxon>
        <taxon>Trypanosomatidae</taxon>
        <taxon>Trypanosoma</taxon>
        <taxon>Herpetosoma</taxon>
    </lineage>
</organism>
<dbReference type="VEuPathDB" id="TriTrypDB:TRSC58_07193"/>
<dbReference type="PANTHER" id="PTHR33129:SF3">
    <property type="entry name" value="HOT SPOT (RHS) PROTEIN, PUTATIVE-RELATED"/>
    <property type="match status" value="1"/>
</dbReference>
<dbReference type="InterPro" id="IPR046836">
    <property type="entry name" value="RHS_C"/>
</dbReference>
<dbReference type="OMA" id="QLCKHCE"/>
<dbReference type="RefSeq" id="XP_029233474.1">
    <property type="nucleotide sequence ID" value="XM_029386674.1"/>
</dbReference>
<evidence type="ECO:0000259" key="1">
    <source>
        <dbReference type="Pfam" id="PF07999"/>
    </source>
</evidence>
<dbReference type="InterPro" id="IPR006518">
    <property type="entry name" value="Trypano_RHS"/>
</dbReference>
<dbReference type="GeneID" id="40333955"/>
<evidence type="ECO:0000313" key="3">
    <source>
        <dbReference type="Proteomes" id="UP000283634"/>
    </source>
</evidence>
<protein>
    <submittedName>
        <fullName evidence="2">Retrotransposon hot spot (RHS) protein</fullName>
    </submittedName>
</protein>
<proteinExistence type="predicted"/>
<dbReference type="AlphaFoldDB" id="A0A422MS04"/>
<evidence type="ECO:0000313" key="2">
    <source>
        <dbReference type="EMBL" id="RNE95974.1"/>
    </source>
</evidence>
<comment type="caution">
    <text evidence="2">The sequence shown here is derived from an EMBL/GenBank/DDBJ whole genome shotgun (WGS) entry which is preliminary data.</text>
</comment>
<sequence>MILSFEKRWPYSLNHAVPITDFYINIEVHRVWKIVEGDLKGMFPPPDTDAPYMRRRLLVGTSGVGKSMAAGSYLLYQLLRYDATKLHVVVYCFGRDFAYLSDRRTRTVTEYEGGCNIGRAMINLARSGMKGYIIIDMAIHFREPSNDFVPSPEWGIIMLSSPNEDNLKAWTEQVGAVKIIMNCPDENDVKAMCAWETRNTTEEEQVEYWRRMHMHMDDVGPIPRCIFNDNNYKDRVEEIKDILEGIDASNAVHYGMIGGREMWPSNDASHKLVKVVRLITQSGFEVFVNLPACFSIESKLIAKLLKVGEENDVSFQLCKHCEVLIPELLERCTLHAFLRRGFV</sequence>
<gene>
    <name evidence="2" type="ORF">TraAM80_10022</name>
</gene>
<name>A0A422MS04_TRYRA</name>
<feature type="domain" description="Retrotransposon hot spot protein,C-terminal" evidence="1">
    <location>
        <begin position="57"/>
        <end position="340"/>
    </location>
</feature>
<dbReference type="NCBIfam" id="TIGR01631">
    <property type="entry name" value="Trypano_RHS"/>
    <property type="match status" value="1"/>
</dbReference>
<accession>A0A422MS04</accession>
<dbReference type="Pfam" id="PF07999">
    <property type="entry name" value="RHSP"/>
    <property type="match status" value="1"/>
</dbReference>
<reference evidence="2 3" key="1">
    <citation type="journal article" date="2018" name="BMC Genomics">
        <title>Genomic comparison of Trypanosoma conorhini and Trypanosoma rangeli to Trypanosoma cruzi strains of high and low virulence.</title>
        <authorList>
            <person name="Bradwell K.R."/>
            <person name="Koparde V.N."/>
            <person name="Matveyev A.V."/>
            <person name="Serrano M.G."/>
            <person name="Alves J.M."/>
            <person name="Parikh H."/>
            <person name="Huang B."/>
            <person name="Lee V."/>
            <person name="Espinosa-Alvarez O."/>
            <person name="Ortiz P.A."/>
            <person name="Costa-Martins A.G."/>
            <person name="Teixeira M.M."/>
            <person name="Buck G.A."/>
        </authorList>
    </citation>
    <scope>NUCLEOTIDE SEQUENCE [LARGE SCALE GENOMIC DNA]</scope>
    <source>
        <strain evidence="2 3">AM80</strain>
    </source>
</reference>
<dbReference type="EMBL" id="MKGL01000764">
    <property type="protein sequence ID" value="RNE95974.1"/>
    <property type="molecule type" value="Genomic_DNA"/>
</dbReference>